<dbReference type="AlphaFoldDB" id="A0A3G3IG07"/>
<evidence type="ECO:0000313" key="3">
    <source>
        <dbReference type="Proteomes" id="UP000273278"/>
    </source>
</evidence>
<dbReference type="GO" id="GO:0006281">
    <property type="term" value="P:DNA repair"/>
    <property type="evidence" value="ECO:0007669"/>
    <property type="project" value="TreeGrafter"/>
</dbReference>
<dbReference type="InterPro" id="IPR036412">
    <property type="entry name" value="HAD-like_sf"/>
</dbReference>
<accession>A0A3G3IG07</accession>
<dbReference type="EMBL" id="CP017686">
    <property type="protein sequence ID" value="AYQ54598.1"/>
    <property type="molecule type" value="Genomic_DNA"/>
</dbReference>
<gene>
    <name evidence="2" type="ORF">BKD89_02070</name>
</gene>
<dbReference type="GO" id="GO:0008967">
    <property type="term" value="F:phosphoglycolate phosphatase activity"/>
    <property type="evidence" value="ECO:0007669"/>
    <property type="project" value="TreeGrafter"/>
</dbReference>
<dbReference type="Gene3D" id="3.40.50.1000">
    <property type="entry name" value="HAD superfamily/HAD-like"/>
    <property type="match status" value="1"/>
</dbReference>
<proteinExistence type="inferred from homology"/>
<comment type="similarity">
    <text evidence="1">Belongs to the HAD-like hydrolase superfamily.</text>
</comment>
<dbReference type="Pfam" id="PF00702">
    <property type="entry name" value="Hydrolase"/>
    <property type="match status" value="1"/>
</dbReference>
<dbReference type="PRINTS" id="PR00413">
    <property type="entry name" value="HADHALOGNASE"/>
</dbReference>
<dbReference type="PANTHER" id="PTHR43434">
    <property type="entry name" value="PHOSPHOGLYCOLATE PHOSPHATASE"/>
    <property type="match status" value="1"/>
</dbReference>
<name>A0A3G3IG07_9ARCH</name>
<dbReference type="SUPFAM" id="SSF56784">
    <property type="entry name" value="HAD-like"/>
    <property type="match status" value="1"/>
</dbReference>
<dbReference type="PANTHER" id="PTHR43434:SF1">
    <property type="entry name" value="PHOSPHOGLYCOLATE PHOSPHATASE"/>
    <property type="match status" value="1"/>
</dbReference>
<dbReference type="Proteomes" id="UP000273278">
    <property type="component" value="Chromosome"/>
</dbReference>
<sequence>MSSDDMFFEYDGEYIDMALDPKIKAVGFDMDGTFMHTKVDYVKLARVVYDEFESLGVPDEILQTDNYKLTMDGGIRWLVEHGKSEYVPGINERIGNRATEIEMEHADIAVPFPGAVEVLDLLKEKGYKVGILTRGGREYATTVLGNAGVLKKFNALVARDDYPEEEAKPNPLAMDHLAAALGVKSGEILYLGDGIVDFMTADASGAQFIGVETGPNTAEMWRKKAGNGVRTIPSVAELADLI</sequence>
<reference evidence="2 3" key="1">
    <citation type="submission" date="2016-10" db="EMBL/GenBank/DDBJ databases">
        <title>Complete genome of the TMA-utilizing, human hosted archaeon Methanomethylophilus alvus Gen. nov, sp. nov., strain Mx-05, derived from a pure culture.</title>
        <authorList>
            <person name="Brugere J.-F."/>
            <person name="Ben Hania W."/>
            <person name="Chaudhary P.P."/>
            <person name="Gaci N."/>
            <person name="Borrel G."/>
            <person name="Cao Van Tuat L."/>
            <person name="Fardeau M.-L."/>
            <person name="Harris H.M.B."/>
            <person name="O'Toole P.W."/>
            <person name="Ollivier B."/>
        </authorList>
    </citation>
    <scope>NUCLEOTIDE SEQUENCE [LARGE SCALE GENOMIC DNA]</scope>
    <source>
        <strain evidence="2 3">Mx-05</strain>
    </source>
</reference>
<dbReference type="InterPro" id="IPR023198">
    <property type="entry name" value="PGP-like_dom2"/>
</dbReference>
<evidence type="ECO:0000256" key="1">
    <source>
        <dbReference type="ARBA" id="ARBA00007958"/>
    </source>
</evidence>
<evidence type="ECO:0000313" key="2">
    <source>
        <dbReference type="EMBL" id="AYQ54598.1"/>
    </source>
</evidence>
<dbReference type="InterPro" id="IPR050155">
    <property type="entry name" value="HAD-like_hydrolase_sf"/>
</dbReference>
<dbReference type="SFLD" id="SFLDS00003">
    <property type="entry name" value="Haloacid_Dehalogenase"/>
    <property type="match status" value="1"/>
</dbReference>
<dbReference type="OMA" id="EMEHADI"/>
<dbReference type="InterPro" id="IPR006439">
    <property type="entry name" value="HAD-SF_hydro_IA"/>
</dbReference>
<dbReference type="InterPro" id="IPR023214">
    <property type="entry name" value="HAD_sf"/>
</dbReference>
<organism evidence="2 3">
    <name type="scientific">Methanomethylophilus alvi</name>
    <dbReference type="NCBI Taxonomy" id="1291540"/>
    <lineage>
        <taxon>Archaea</taxon>
        <taxon>Methanobacteriati</taxon>
        <taxon>Thermoplasmatota</taxon>
        <taxon>Thermoplasmata</taxon>
        <taxon>Methanomassiliicoccales</taxon>
        <taxon>Methanomethylophilaceae</taxon>
        <taxon>Methanomethylophilus</taxon>
    </lineage>
</organism>
<dbReference type="Gene3D" id="1.10.150.240">
    <property type="entry name" value="Putative phosphatase, domain 2"/>
    <property type="match status" value="1"/>
</dbReference>
<dbReference type="SFLD" id="SFLDG01129">
    <property type="entry name" value="C1.5:_HAD__Beta-PGM__Phosphata"/>
    <property type="match status" value="1"/>
</dbReference>
<dbReference type="NCBIfam" id="TIGR01549">
    <property type="entry name" value="HAD-SF-IA-v1"/>
    <property type="match status" value="1"/>
</dbReference>
<protein>
    <submittedName>
        <fullName evidence="2">Phosphatase</fullName>
    </submittedName>
</protein>